<dbReference type="AlphaFoldDB" id="G0GFS0"/>
<dbReference type="GO" id="GO:0042597">
    <property type="term" value="C:periplasmic space"/>
    <property type="evidence" value="ECO:0007669"/>
    <property type="project" value="UniProtKB-SubCell"/>
</dbReference>
<protein>
    <submittedName>
        <fullName evidence="4">Extracellular solute-binding protein family 1</fullName>
    </submittedName>
</protein>
<dbReference type="RefSeq" id="WP_014624953.1">
    <property type="nucleotide sequence ID" value="NC_017583.1"/>
</dbReference>
<keyword evidence="5" id="KW-1185">Reference proteome</keyword>
<accession>G0GFS0</accession>
<dbReference type="Gene3D" id="3.40.190.10">
    <property type="entry name" value="Periplasmic binding protein-like II"/>
    <property type="match status" value="2"/>
</dbReference>
<dbReference type="InterPro" id="IPR050490">
    <property type="entry name" value="Bact_solute-bd_prot1"/>
</dbReference>
<feature type="signal peptide" evidence="3">
    <location>
        <begin position="1"/>
        <end position="22"/>
    </location>
</feature>
<comment type="subcellular location">
    <subcellularLocation>
        <location evidence="1">Periplasm</location>
    </subcellularLocation>
</comment>
<organism evidence="4 5">
    <name type="scientific">Winmispira thermophila (strain ATCC 700085 / DSM 6578 / Z-1203)</name>
    <name type="common">Spirochaeta thermophila</name>
    <dbReference type="NCBI Taxonomy" id="869211"/>
    <lineage>
        <taxon>Bacteria</taxon>
        <taxon>Pseudomonadati</taxon>
        <taxon>Spirochaetota</taxon>
        <taxon>Spirochaetia</taxon>
        <taxon>Winmispirales</taxon>
        <taxon>Winmispiraceae</taxon>
        <taxon>Winmispira</taxon>
    </lineage>
</organism>
<evidence type="ECO:0000256" key="2">
    <source>
        <dbReference type="ARBA" id="ARBA00008520"/>
    </source>
</evidence>
<dbReference type="HOGENOM" id="CLU_031285_5_0_12"/>
<dbReference type="InterPro" id="IPR006059">
    <property type="entry name" value="SBP"/>
</dbReference>
<dbReference type="PANTHER" id="PTHR43649:SF11">
    <property type="entry name" value="ABC TRANSPORTER SUBSTRATE-BINDING PROTEIN YESO-RELATED"/>
    <property type="match status" value="1"/>
</dbReference>
<feature type="chain" id="PRO_5003400440" evidence="3">
    <location>
        <begin position="23"/>
        <end position="432"/>
    </location>
</feature>
<dbReference type="STRING" id="869211.Spith_1349"/>
<evidence type="ECO:0000313" key="4">
    <source>
        <dbReference type="EMBL" id="AEJ61613.1"/>
    </source>
</evidence>
<comment type="similarity">
    <text evidence="2">Belongs to the bacterial solute-binding protein 1 family.</text>
</comment>
<dbReference type="Proteomes" id="UP000007254">
    <property type="component" value="Chromosome"/>
</dbReference>
<evidence type="ECO:0000256" key="1">
    <source>
        <dbReference type="ARBA" id="ARBA00004418"/>
    </source>
</evidence>
<gene>
    <name evidence="4" type="ordered locus">Spith_1349</name>
</gene>
<evidence type="ECO:0000313" key="5">
    <source>
        <dbReference type="Proteomes" id="UP000007254"/>
    </source>
</evidence>
<dbReference type="EMBL" id="CP002903">
    <property type="protein sequence ID" value="AEJ61613.1"/>
    <property type="molecule type" value="Genomic_DNA"/>
</dbReference>
<proteinExistence type="inferred from homology"/>
<keyword evidence="3" id="KW-0732">Signal</keyword>
<dbReference type="PANTHER" id="PTHR43649">
    <property type="entry name" value="ARABINOSE-BINDING PROTEIN-RELATED"/>
    <property type="match status" value="1"/>
</dbReference>
<reference evidence="4 5" key="1">
    <citation type="submission" date="2011-06" db="EMBL/GenBank/DDBJ databases">
        <title>The complete genome of Spirochaeta thermophila DSM 6578.</title>
        <authorList>
            <consortium name="US DOE Joint Genome Institute (JGI-PGF)"/>
            <person name="Lucas S."/>
            <person name="Lapidus A."/>
            <person name="Bruce D."/>
            <person name="Goodwin L."/>
            <person name="Pitluck S."/>
            <person name="Peters L."/>
            <person name="Kyrpides N."/>
            <person name="Mavromatis K."/>
            <person name="Ivanova N."/>
            <person name="Mikailova N."/>
            <person name="Pagani I."/>
            <person name="Chertkov O."/>
            <person name="Detter J.C."/>
            <person name="Tapia R."/>
            <person name="Han C."/>
            <person name="Land M."/>
            <person name="Hauser L."/>
            <person name="Markowitz V."/>
            <person name="Cheng J.-F."/>
            <person name="Hugenholtz P."/>
            <person name="Woyke T."/>
            <person name="Wu D."/>
            <person name="Spring S."/>
            <person name="Merkhoffer B."/>
            <person name="Schneider S."/>
            <person name="Klenk H.-P."/>
            <person name="Eisen J.A."/>
        </authorList>
    </citation>
    <scope>NUCLEOTIDE SEQUENCE [LARGE SCALE GENOMIC DNA]</scope>
    <source>
        <strain evidence="5">ATCC 700085 / DSM 6578 / Z-1203</strain>
    </source>
</reference>
<dbReference type="OrthoDB" id="9764112at2"/>
<dbReference type="SUPFAM" id="SSF53850">
    <property type="entry name" value="Periplasmic binding protein-like II"/>
    <property type="match status" value="1"/>
</dbReference>
<dbReference type="KEGG" id="stq:Spith_1349"/>
<dbReference type="Pfam" id="PF13416">
    <property type="entry name" value="SBP_bac_8"/>
    <property type="match status" value="1"/>
</dbReference>
<sequence>MRRKGMLLLLVLVLLAGLPLGASGTGETEEKGATLRLAWWGNPTRDERTLKVVELYKSRHPEVNILTETTGWVGYWDKLAAQAAANDLPDIIQMDYSYIRQYGGKNLLVDLTPFVDSGVIDLKGVDENLILGGKVGDKLYGINLGTNSWCLIYDPEVIQRAGLTEPSPTWTIDDFEAMAVTIYEKTGVQTIPFSTTDPRHAFENMLRQTGASFFDPATGASLGFTDPAVLERFFEVQLRLLQKGVLIRPDEAFVSTTPEEGAFARGRSWVEFLWSNQVVSAAAAAKRPIGVALPPYLPGAKRPGTYFKPSMFFSVAQSSKLKEEAARFVNFFVTDIEANKILLAERGIPIVPAVRDALKAIVDPVNRQVFEYIELVGEGHNSPIDPPDPPGAGEVVKLFRTITQEVLYGVTDPKTAAKKFMDQANEILARNK</sequence>
<evidence type="ECO:0000256" key="3">
    <source>
        <dbReference type="SAM" id="SignalP"/>
    </source>
</evidence>
<name>G0GFS0_WINT7</name>